<name>A0A1L8DAG3_9DIPT</name>
<dbReference type="PANTHER" id="PTHR20905">
    <property type="entry name" value="N-ACETYLTRANSFERASE-RELATED"/>
    <property type="match status" value="1"/>
</dbReference>
<organism evidence="1">
    <name type="scientific">Nyssomyia neivai</name>
    <dbReference type="NCBI Taxonomy" id="330878"/>
    <lineage>
        <taxon>Eukaryota</taxon>
        <taxon>Metazoa</taxon>
        <taxon>Ecdysozoa</taxon>
        <taxon>Arthropoda</taxon>
        <taxon>Hexapoda</taxon>
        <taxon>Insecta</taxon>
        <taxon>Pterygota</taxon>
        <taxon>Neoptera</taxon>
        <taxon>Endopterygota</taxon>
        <taxon>Diptera</taxon>
        <taxon>Nematocera</taxon>
        <taxon>Psychodoidea</taxon>
        <taxon>Psychodidae</taxon>
        <taxon>Nyssomyia</taxon>
    </lineage>
</organism>
<dbReference type="AlphaFoldDB" id="A0A1L8DAG3"/>
<dbReference type="Gene3D" id="3.40.630.30">
    <property type="match status" value="1"/>
</dbReference>
<dbReference type="EMBL" id="GFDF01010626">
    <property type="protein sequence ID" value="JAV03458.1"/>
    <property type="molecule type" value="Transcribed_RNA"/>
</dbReference>
<dbReference type="PANTHER" id="PTHR20905:SF32">
    <property type="entry name" value="ARYLALKYLAMINE N-ACETYLTRANSFERASE-LIKE 7, ISOFORM A"/>
    <property type="match status" value="1"/>
</dbReference>
<evidence type="ECO:0008006" key="2">
    <source>
        <dbReference type="Google" id="ProtNLM"/>
    </source>
</evidence>
<evidence type="ECO:0000313" key="1">
    <source>
        <dbReference type="EMBL" id="JAV03458.1"/>
    </source>
</evidence>
<dbReference type="SUPFAM" id="SSF55729">
    <property type="entry name" value="Acyl-CoA N-acyltransferases (Nat)"/>
    <property type="match status" value="1"/>
</dbReference>
<accession>A0A1L8DAG3</accession>
<proteinExistence type="predicted"/>
<protein>
    <recommendedName>
        <fullName evidence="2">N-acetyltransferase domain-containing protein</fullName>
    </recommendedName>
</protein>
<dbReference type="InterPro" id="IPR016181">
    <property type="entry name" value="Acyl_CoA_acyltransferase"/>
</dbReference>
<dbReference type="GO" id="GO:0008080">
    <property type="term" value="F:N-acetyltransferase activity"/>
    <property type="evidence" value="ECO:0007669"/>
    <property type="project" value="TreeGrafter"/>
</dbReference>
<sequence>MSWKRSENVGFPQIWHTFEAKDPDSGQSVKYRVQDLPEDRYDEVLDLMKYIFLKEEILAVAFDHHTDPRERKMDFWSNVLNKKLSVVCFKEGSDEICGFNILEVIQKEDKPKELPDQKVLDITKVLNFVKEKSDIFNRYGVEEYLYGVGLLIIPKYRGLGLSTEILRARIPLGKALGFKVTSTAFTGTASQKAASRAGFIEDFSILYGDLANKEPFVTVPNVASETLKFMSLRIE</sequence>
<reference evidence="1" key="1">
    <citation type="submission" date="2016-12" db="EMBL/GenBank/DDBJ databases">
        <title>An insight into the sialome and mialome of the sand fly, Nyssomyia neivai.</title>
        <authorList>
            <person name="Sebastian V."/>
            <person name="Goulart T.M."/>
            <person name="Oliveira W."/>
            <person name="Calvo E."/>
            <person name="Oliveira L.F."/>
            <person name="Pinto M.C."/>
            <person name="Rosselino A.M."/>
            <person name="Ribeiro J.M."/>
        </authorList>
    </citation>
    <scope>NUCLEOTIDE SEQUENCE</scope>
</reference>